<feature type="chain" id="PRO_5024302135" description="YtxH domain-containing protein" evidence="1">
    <location>
        <begin position="21"/>
        <end position="64"/>
    </location>
</feature>
<gene>
    <name evidence="2" type="ORF">F3N42_05710</name>
</gene>
<organism evidence="2 3">
    <name type="scientific">Marinihelvus fidelis</name>
    <dbReference type="NCBI Taxonomy" id="2613842"/>
    <lineage>
        <taxon>Bacteria</taxon>
        <taxon>Pseudomonadati</taxon>
        <taxon>Pseudomonadota</taxon>
        <taxon>Gammaproteobacteria</taxon>
        <taxon>Chromatiales</taxon>
        <taxon>Wenzhouxiangellaceae</taxon>
        <taxon>Marinihelvus</taxon>
    </lineage>
</organism>
<sequence length="64" mass="6798">MKNIRMMLTLSVFLAAFSLAACEQQGPFEEAGEKIDEAAEDAGNAVEDACEDIKDAAGAQDKDC</sequence>
<evidence type="ECO:0000313" key="3">
    <source>
        <dbReference type="Proteomes" id="UP000325372"/>
    </source>
</evidence>
<name>A0A5N0THD7_9GAMM</name>
<reference evidence="2 3" key="1">
    <citation type="submission" date="2019-09" db="EMBL/GenBank/DDBJ databases">
        <title>Wenzhouxiangella sp. Genome sequencing and assembly.</title>
        <authorList>
            <person name="Zhang R."/>
        </authorList>
    </citation>
    <scope>NUCLEOTIDE SEQUENCE [LARGE SCALE GENOMIC DNA]</scope>
    <source>
        <strain evidence="2 3">W260</strain>
    </source>
</reference>
<dbReference type="EMBL" id="VYXP01000003">
    <property type="protein sequence ID" value="KAA9132709.1"/>
    <property type="molecule type" value="Genomic_DNA"/>
</dbReference>
<comment type="caution">
    <text evidence="2">The sequence shown here is derived from an EMBL/GenBank/DDBJ whole genome shotgun (WGS) entry which is preliminary data.</text>
</comment>
<dbReference type="PROSITE" id="PS51257">
    <property type="entry name" value="PROKAR_LIPOPROTEIN"/>
    <property type="match status" value="1"/>
</dbReference>
<evidence type="ECO:0000256" key="1">
    <source>
        <dbReference type="SAM" id="SignalP"/>
    </source>
</evidence>
<accession>A0A5N0THD7</accession>
<keyword evidence="1" id="KW-0732">Signal</keyword>
<evidence type="ECO:0008006" key="4">
    <source>
        <dbReference type="Google" id="ProtNLM"/>
    </source>
</evidence>
<dbReference type="Proteomes" id="UP000325372">
    <property type="component" value="Unassembled WGS sequence"/>
</dbReference>
<keyword evidence="3" id="KW-1185">Reference proteome</keyword>
<feature type="signal peptide" evidence="1">
    <location>
        <begin position="1"/>
        <end position="20"/>
    </location>
</feature>
<dbReference type="RefSeq" id="WP_150863431.1">
    <property type="nucleotide sequence ID" value="NZ_VYXP01000003.1"/>
</dbReference>
<protein>
    <recommendedName>
        <fullName evidence="4">YtxH domain-containing protein</fullName>
    </recommendedName>
</protein>
<dbReference type="AlphaFoldDB" id="A0A5N0THD7"/>
<evidence type="ECO:0000313" key="2">
    <source>
        <dbReference type="EMBL" id="KAA9132709.1"/>
    </source>
</evidence>
<proteinExistence type="predicted"/>